<protein>
    <submittedName>
        <fullName evidence="2">Uncharacterized protein</fullName>
    </submittedName>
</protein>
<evidence type="ECO:0000313" key="2">
    <source>
        <dbReference type="EMBL" id="KAF6811255.1"/>
    </source>
</evidence>
<proteinExistence type="predicted"/>
<feature type="region of interest" description="Disordered" evidence="1">
    <location>
        <begin position="17"/>
        <end position="39"/>
    </location>
</feature>
<evidence type="ECO:0000313" key="3">
    <source>
        <dbReference type="Proteomes" id="UP000652219"/>
    </source>
</evidence>
<keyword evidence="3" id="KW-1185">Reference proteome</keyword>
<evidence type="ECO:0000256" key="1">
    <source>
        <dbReference type="SAM" id="MobiDB-lite"/>
    </source>
</evidence>
<name>A0A8H6JDV1_9PEZI</name>
<reference evidence="2 3" key="1">
    <citation type="journal article" date="2020" name="Phytopathology">
        <title>Genome Sequence Resources of Colletotrichum truncatum, C. plurivorum, C. musicola, and C. sojae: Four Species Pathogenic to Soybean (Glycine max).</title>
        <authorList>
            <person name="Rogerio F."/>
            <person name="Boufleur T.R."/>
            <person name="Ciampi-Guillardi M."/>
            <person name="Sukno S.A."/>
            <person name="Thon M.R."/>
            <person name="Massola Junior N.S."/>
            <person name="Baroncelli R."/>
        </authorList>
    </citation>
    <scope>NUCLEOTIDE SEQUENCE [LARGE SCALE GENOMIC DNA]</scope>
    <source>
        <strain evidence="2 3">LFN0009</strain>
    </source>
</reference>
<sequence length="137" mass="15362">MSDEDGGLFSIAIDSSDDEGLASEAADKAKESNRPRDYQAEEEFQELRATYRAKEQNGDIWRSLELPLVQGLTTKPALQEILHAVEELYFLRRYDEAAALAERVLAGSDAALDRDTRELLRRYEEKSRGRVAAAAAK</sequence>
<organism evidence="2 3">
    <name type="scientific">Colletotrichum sojae</name>
    <dbReference type="NCBI Taxonomy" id="2175907"/>
    <lineage>
        <taxon>Eukaryota</taxon>
        <taxon>Fungi</taxon>
        <taxon>Dikarya</taxon>
        <taxon>Ascomycota</taxon>
        <taxon>Pezizomycotina</taxon>
        <taxon>Sordariomycetes</taxon>
        <taxon>Hypocreomycetidae</taxon>
        <taxon>Glomerellales</taxon>
        <taxon>Glomerellaceae</taxon>
        <taxon>Colletotrichum</taxon>
        <taxon>Colletotrichum orchidearum species complex</taxon>
    </lineage>
</organism>
<comment type="caution">
    <text evidence="2">The sequence shown here is derived from an EMBL/GenBank/DDBJ whole genome shotgun (WGS) entry which is preliminary data.</text>
</comment>
<feature type="compositionally biased region" description="Basic and acidic residues" evidence="1">
    <location>
        <begin position="25"/>
        <end position="39"/>
    </location>
</feature>
<dbReference type="AlphaFoldDB" id="A0A8H6JDV1"/>
<accession>A0A8H6JDV1</accession>
<gene>
    <name evidence="2" type="ORF">CSOJ01_05813</name>
</gene>
<dbReference type="EMBL" id="WIGN01000076">
    <property type="protein sequence ID" value="KAF6811255.1"/>
    <property type="molecule type" value="Genomic_DNA"/>
</dbReference>
<dbReference type="Proteomes" id="UP000652219">
    <property type="component" value="Unassembled WGS sequence"/>
</dbReference>